<reference evidence="4" key="1">
    <citation type="journal article" date="2019" name="Int. J. Syst. Evol. Microbiol.">
        <title>The Global Catalogue of Microorganisms (GCM) 10K type strain sequencing project: providing services to taxonomists for standard genome sequencing and annotation.</title>
        <authorList>
            <consortium name="The Broad Institute Genomics Platform"/>
            <consortium name="The Broad Institute Genome Sequencing Center for Infectious Disease"/>
            <person name="Wu L."/>
            <person name="Ma J."/>
        </authorList>
    </citation>
    <scope>NUCLEOTIDE SEQUENCE [LARGE SCALE GENOMIC DNA]</scope>
    <source>
        <strain evidence="4">CGMCC 4.7178</strain>
    </source>
</reference>
<comment type="caution">
    <text evidence="3">The sequence shown here is derived from an EMBL/GenBank/DDBJ whole genome shotgun (WGS) entry which is preliminary data.</text>
</comment>
<keyword evidence="4" id="KW-1185">Reference proteome</keyword>
<name>A0ABQ2MHF1_9ACTN</name>
<dbReference type="Gene3D" id="3.30.370.10">
    <property type="entry name" value="Barstar-like"/>
    <property type="match status" value="1"/>
</dbReference>
<comment type="similarity">
    <text evidence="1">Belongs to the barstar family.</text>
</comment>
<dbReference type="EMBL" id="BMMP01000010">
    <property type="protein sequence ID" value="GGO51822.1"/>
    <property type="molecule type" value="Genomic_DNA"/>
</dbReference>
<evidence type="ECO:0000259" key="2">
    <source>
        <dbReference type="Pfam" id="PF01337"/>
    </source>
</evidence>
<feature type="domain" description="Barstar (barnase inhibitor)" evidence="2">
    <location>
        <begin position="49"/>
        <end position="141"/>
    </location>
</feature>
<organism evidence="3 4">
    <name type="scientific">Streptomyces daqingensis</name>
    <dbReference type="NCBI Taxonomy" id="1472640"/>
    <lineage>
        <taxon>Bacteria</taxon>
        <taxon>Bacillati</taxon>
        <taxon>Actinomycetota</taxon>
        <taxon>Actinomycetes</taxon>
        <taxon>Kitasatosporales</taxon>
        <taxon>Streptomycetaceae</taxon>
        <taxon>Streptomyces</taxon>
    </lineage>
</organism>
<dbReference type="SUPFAM" id="SSF52038">
    <property type="entry name" value="Barstar-related"/>
    <property type="match status" value="1"/>
</dbReference>
<accession>A0ABQ2MHF1</accession>
<sequence>MDLPELPELPGDGLPGLFEGTVPPGVYRCDSVGPDVLMQAEAADWIGAVIDLSDVTTKVEFMDRCATGLELPDWFGRNWDALADSLTDLSWWGETNGYMLMTAGWPGFEQADPASAATAVNVFTAAVGYWTVRSAPLTVLLG</sequence>
<gene>
    <name evidence="3" type="ORF">GCM10012287_34750</name>
</gene>
<proteinExistence type="inferred from homology"/>
<dbReference type="Pfam" id="PF01337">
    <property type="entry name" value="Barstar"/>
    <property type="match status" value="1"/>
</dbReference>
<evidence type="ECO:0000256" key="1">
    <source>
        <dbReference type="ARBA" id="ARBA00006845"/>
    </source>
</evidence>
<dbReference type="Proteomes" id="UP000631535">
    <property type="component" value="Unassembled WGS sequence"/>
</dbReference>
<evidence type="ECO:0000313" key="4">
    <source>
        <dbReference type="Proteomes" id="UP000631535"/>
    </source>
</evidence>
<protein>
    <recommendedName>
        <fullName evidence="2">Barstar (barnase inhibitor) domain-containing protein</fullName>
    </recommendedName>
</protein>
<dbReference type="InterPro" id="IPR035905">
    <property type="entry name" value="Barstar-like_sf"/>
</dbReference>
<evidence type="ECO:0000313" key="3">
    <source>
        <dbReference type="EMBL" id="GGO51822.1"/>
    </source>
</evidence>
<dbReference type="CDD" id="cd05141">
    <property type="entry name" value="Barstar_evA4336-like"/>
    <property type="match status" value="1"/>
</dbReference>
<dbReference type="InterPro" id="IPR000468">
    <property type="entry name" value="Barstar"/>
</dbReference>